<reference evidence="2" key="3">
    <citation type="submission" date="2023-07" db="EMBL/GenBank/DDBJ databases">
        <title>An improved reference 1 genome and first organelle genomes of Quercus suber.</title>
        <authorList>
            <consortium name="Genosuber Consortium"/>
            <person name="Usie A."/>
            <person name="Serra O."/>
            <person name="Barros P."/>
        </authorList>
    </citation>
    <scope>NUCLEOTIDE SEQUENCE</scope>
    <source>
        <strain evidence="2">HL8</strain>
        <tissue evidence="2">Leaves</tissue>
    </source>
</reference>
<evidence type="ECO:0000256" key="1">
    <source>
        <dbReference type="ARBA" id="ARBA00008668"/>
    </source>
</evidence>
<dbReference type="PANTHER" id="PTHR45650:SF9">
    <property type="entry name" value="SGNH HYDROLASE-TYPE ESTERASE DOMAIN-CONTAINING PROTEIN"/>
    <property type="match status" value="1"/>
</dbReference>
<comment type="similarity">
    <text evidence="1">Belongs to the 'GDSL' lipolytic enzyme family.</text>
</comment>
<accession>A0AAW0MDC3</accession>
<organism evidence="2">
    <name type="scientific">Quercus suber</name>
    <name type="common">Cork oak</name>
    <dbReference type="NCBI Taxonomy" id="58331"/>
    <lineage>
        <taxon>Eukaryota</taxon>
        <taxon>Viridiplantae</taxon>
        <taxon>Streptophyta</taxon>
        <taxon>Embryophyta</taxon>
        <taxon>Tracheophyta</taxon>
        <taxon>Spermatophyta</taxon>
        <taxon>Magnoliopsida</taxon>
        <taxon>eudicotyledons</taxon>
        <taxon>Gunneridae</taxon>
        <taxon>Pentapetalae</taxon>
        <taxon>rosids</taxon>
        <taxon>fabids</taxon>
        <taxon>Fagales</taxon>
        <taxon>Fagaceae</taxon>
        <taxon>Quercus</taxon>
    </lineage>
</organism>
<name>A0AAW0MDC3_QUESU</name>
<dbReference type="AlphaFoldDB" id="A0AAW0MDC3"/>
<reference evidence="2" key="1">
    <citation type="submission" date="2017-12" db="EMBL/GenBank/DDBJ databases">
        <authorList>
            <person name="Barbosa P."/>
            <person name="Usie A."/>
            <person name="Ramos A.M."/>
        </authorList>
    </citation>
    <scope>NUCLEOTIDE SEQUENCE</scope>
    <source>
        <strain evidence="2">HL8</strain>
        <tissue evidence="2">Leaves</tissue>
    </source>
</reference>
<sequence length="143" mass="15890">MTFSLSAKANVANGVILHNLGALKIAFFRLGLLGYTPVEFSMCITNSLCVENIFNAVTLFNDRVVTLGNDFNNNLTSAKFIDINTTEITLSITGAYIHFGMQFIQLKSDIWSMGKEHIELCPQLMLIHMTSNASLRPNEQDDV</sequence>
<dbReference type="EMBL" id="PKMF04000003">
    <property type="protein sequence ID" value="KAK7861158.1"/>
    <property type="molecule type" value="Genomic_DNA"/>
</dbReference>
<protein>
    <submittedName>
        <fullName evidence="2">Uncharacterized protein</fullName>
    </submittedName>
</protein>
<dbReference type="PANTHER" id="PTHR45650">
    <property type="entry name" value="GDSL-LIKE LIPASE/ACYLHYDROLASE-RELATED"/>
    <property type="match status" value="1"/>
</dbReference>
<evidence type="ECO:0000313" key="2">
    <source>
        <dbReference type="EMBL" id="KAK7861158.1"/>
    </source>
</evidence>
<reference evidence="2" key="2">
    <citation type="journal article" date="2018" name="Sci. Data">
        <title>The draft genome sequence of cork oak.</title>
        <authorList>
            <person name="Ramos A.M."/>
            <person name="Usie A."/>
            <person name="Barbosa P."/>
            <person name="Barros P.M."/>
            <person name="Capote T."/>
            <person name="Chaves I."/>
            <person name="Simoes F."/>
            <person name="Abreu I."/>
            <person name="Carrasquinho I."/>
            <person name="Faro C."/>
            <person name="Guimaraes J.B."/>
            <person name="Mendonca D."/>
            <person name="Nobrega F."/>
            <person name="Rodrigues L."/>
            <person name="Saibo N.J.M."/>
            <person name="Varela M.C."/>
            <person name="Egas C."/>
            <person name="Matos J."/>
            <person name="Miguel C.M."/>
            <person name="Oliveira M.M."/>
            <person name="Ricardo C.P."/>
            <person name="Goncalves S."/>
        </authorList>
    </citation>
    <scope>NUCLEOTIDE SEQUENCE [LARGE SCALE GENOMIC DNA]</scope>
    <source>
        <strain evidence="2">HL8</strain>
    </source>
</reference>
<gene>
    <name evidence="2" type="ORF">CFP56_024294</name>
</gene>
<dbReference type="InterPro" id="IPR051238">
    <property type="entry name" value="GDSL_esterase/lipase"/>
</dbReference>
<proteinExistence type="inferred from homology"/>
<comment type="caution">
    <text evidence="2">The sequence shown here is derived from an EMBL/GenBank/DDBJ whole genome shotgun (WGS) entry which is preliminary data.</text>
</comment>